<protein>
    <recommendedName>
        <fullName evidence="17">Frizzled-6</fullName>
    </recommendedName>
</protein>
<evidence type="ECO:0000256" key="1">
    <source>
        <dbReference type="ARBA" id="ARBA00004141"/>
    </source>
</evidence>
<evidence type="ECO:0000256" key="10">
    <source>
        <dbReference type="SAM" id="MobiDB-lite"/>
    </source>
</evidence>
<keyword evidence="16" id="KW-1185">Reference proteome</keyword>
<evidence type="ECO:0008006" key="17">
    <source>
        <dbReference type="Google" id="ProtNLM"/>
    </source>
</evidence>
<dbReference type="SMART" id="SM01330">
    <property type="entry name" value="Frizzled"/>
    <property type="match status" value="1"/>
</dbReference>
<dbReference type="InterPro" id="IPR015526">
    <property type="entry name" value="Frizzled/SFRP"/>
</dbReference>
<evidence type="ECO:0000256" key="2">
    <source>
        <dbReference type="ARBA" id="ARBA00008077"/>
    </source>
</evidence>
<feature type="transmembrane region" description="Helical" evidence="11">
    <location>
        <begin position="339"/>
        <end position="360"/>
    </location>
</feature>
<dbReference type="InterPro" id="IPR020067">
    <property type="entry name" value="Frizzled_dom"/>
</dbReference>
<feature type="signal peptide" evidence="12">
    <location>
        <begin position="1"/>
        <end position="17"/>
    </location>
</feature>
<evidence type="ECO:0000256" key="6">
    <source>
        <dbReference type="ARBA" id="ARBA00023136"/>
    </source>
</evidence>
<comment type="subcellular location">
    <subcellularLocation>
        <location evidence="1">Membrane</location>
        <topology evidence="1">Multi-pass membrane protein</topology>
    </subcellularLocation>
</comment>
<dbReference type="PRINTS" id="PR00489">
    <property type="entry name" value="FRIZZLED"/>
</dbReference>
<dbReference type="Pfam" id="PF01392">
    <property type="entry name" value="Fz"/>
    <property type="match status" value="1"/>
</dbReference>
<keyword evidence="6 11" id="KW-0472">Membrane</keyword>
<evidence type="ECO:0000256" key="4">
    <source>
        <dbReference type="ARBA" id="ARBA00022692"/>
    </source>
</evidence>
<keyword evidence="5 11" id="KW-1133">Transmembrane helix</keyword>
<feature type="transmembrane region" description="Helical" evidence="11">
    <location>
        <begin position="434"/>
        <end position="453"/>
    </location>
</feature>
<evidence type="ECO:0000256" key="11">
    <source>
        <dbReference type="SAM" id="Phobius"/>
    </source>
</evidence>
<dbReference type="Pfam" id="PF01534">
    <property type="entry name" value="Frizzled"/>
    <property type="match status" value="1"/>
</dbReference>
<feature type="transmembrane region" description="Helical" evidence="11">
    <location>
        <begin position="301"/>
        <end position="327"/>
    </location>
</feature>
<feature type="compositionally biased region" description="Basic and acidic residues" evidence="10">
    <location>
        <begin position="850"/>
        <end position="862"/>
    </location>
</feature>
<keyword evidence="4 11" id="KW-0812">Transmembrane</keyword>
<feature type="transmembrane region" description="Helical" evidence="11">
    <location>
        <begin position="589"/>
        <end position="610"/>
    </location>
</feature>
<accession>A0ABP0FXR9</accession>
<keyword evidence="12" id="KW-0732">Signal</keyword>
<comment type="similarity">
    <text evidence="2">Belongs to the G-protein coupled receptor Fz/Smo family.</text>
</comment>
<evidence type="ECO:0000313" key="16">
    <source>
        <dbReference type="Proteomes" id="UP001642483"/>
    </source>
</evidence>
<keyword evidence="7 9" id="KW-1015">Disulfide bond</keyword>
<feature type="compositionally biased region" description="Basic and acidic residues" evidence="10">
    <location>
        <begin position="753"/>
        <end position="764"/>
    </location>
</feature>
<comment type="caution">
    <text evidence="9">Lacks conserved residue(s) required for the propagation of feature annotation.</text>
</comment>
<keyword evidence="8" id="KW-0675">Receptor</keyword>
<dbReference type="InterPro" id="IPR017981">
    <property type="entry name" value="GPCR_2-like_7TM"/>
</dbReference>
<feature type="chain" id="PRO_5047475269" description="Frizzled-6" evidence="12">
    <location>
        <begin position="18"/>
        <end position="985"/>
    </location>
</feature>
<feature type="transmembrane region" description="Helical" evidence="11">
    <location>
        <begin position="397"/>
        <end position="422"/>
    </location>
</feature>
<evidence type="ECO:0000256" key="12">
    <source>
        <dbReference type="SAM" id="SignalP"/>
    </source>
</evidence>
<feature type="compositionally biased region" description="Basic and acidic residues" evidence="10">
    <location>
        <begin position="972"/>
        <end position="985"/>
    </location>
</feature>
<feature type="disulfide bond" evidence="9">
    <location>
        <begin position="153"/>
        <end position="177"/>
    </location>
</feature>
<dbReference type="PANTHER" id="PTHR11309">
    <property type="entry name" value="FRIZZLED"/>
    <property type="match status" value="1"/>
</dbReference>
<evidence type="ECO:0000259" key="13">
    <source>
        <dbReference type="PROSITE" id="PS50038"/>
    </source>
</evidence>
<dbReference type="PROSITE" id="PS50261">
    <property type="entry name" value="G_PROTEIN_RECEP_F2_4"/>
    <property type="match status" value="1"/>
</dbReference>
<feature type="transmembrane region" description="Helical" evidence="11">
    <location>
        <begin position="478"/>
        <end position="502"/>
    </location>
</feature>
<evidence type="ECO:0000256" key="3">
    <source>
        <dbReference type="ARBA" id="ARBA00022473"/>
    </source>
</evidence>
<dbReference type="PANTHER" id="PTHR11309:SF47">
    <property type="entry name" value="FRIZZLED"/>
    <property type="match status" value="1"/>
</dbReference>
<keyword evidence="3" id="KW-0217">Developmental protein</keyword>
<feature type="compositionally biased region" description="Polar residues" evidence="10">
    <location>
        <begin position="770"/>
        <end position="810"/>
    </location>
</feature>
<comment type="caution">
    <text evidence="15">The sequence shown here is derived from an EMBL/GenBank/DDBJ whole genome shotgun (WGS) entry which is preliminary data.</text>
</comment>
<organism evidence="15 16">
    <name type="scientific">Clavelina lepadiformis</name>
    <name type="common">Light-bulb sea squirt</name>
    <name type="synonym">Ascidia lepadiformis</name>
    <dbReference type="NCBI Taxonomy" id="159417"/>
    <lineage>
        <taxon>Eukaryota</taxon>
        <taxon>Metazoa</taxon>
        <taxon>Chordata</taxon>
        <taxon>Tunicata</taxon>
        <taxon>Ascidiacea</taxon>
        <taxon>Aplousobranchia</taxon>
        <taxon>Clavelinidae</taxon>
        <taxon>Clavelina</taxon>
    </lineage>
</organism>
<dbReference type="Gene3D" id="1.20.1070.10">
    <property type="entry name" value="Rhodopsin 7-helix transmembrane proteins"/>
    <property type="match status" value="1"/>
</dbReference>
<dbReference type="Gene3D" id="1.10.2000.10">
    <property type="entry name" value="Frizzled cysteine-rich domain"/>
    <property type="match status" value="1"/>
</dbReference>
<dbReference type="PROSITE" id="PS50038">
    <property type="entry name" value="FZ"/>
    <property type="match status" value="1"/>
</dbReference>
<feature type="region of interest" description="Disordered" evidence="10">
    <location>
        <begin position="731"/>
        <end position="862"/>
    </location>
</feature>
<dbReference type="InterPro" id="IPR000539">
    <property type="entry name" value="Frizzled/Smoothened_7TM"/>
</dbReference>
<dbReference type="CDD" id="cd07066">
    <property type="entry name" value="CRD_FZ"/>
    <property type="match status" value="1"/>
</dbReference>
<dbReference type="InterPro" id="IPR036790">
    <property type="entry name" value="Frizzled_dom_sf"/>
</dbReference>
<evidence type="ECO:0000259" key="14">
    <source>
        <dbReference type="PROSITE" id="PS50261"/>
    </source>
</evidence>
<dbReference type="SUPFAM" id="SSF63501">
    <property type="entry name" value="Frizzled cysteine-rich domain"/>
    <property type="match status" value="1"/>
</dbReference>
<reference evidence="15 16" key="1">
    <citation type="submission" date="2024-02" db="EMBL/GenBank/DDBJ databases">
        <authorList>
            <person name="Daric V."/>
            <person name="Darras S."/>
        </authorList>
    </citation>
    <scope>NUCLEOTIDE SEQUENCE [LARGE SCALE GENOMIC DNA]</scope>
</reference>
<feature type="region of interest" description="Disordered" evidence="10">
    <location>
        <begin position="945"/>
        <end position="985"/>
    </location>
</feature>
<evidence type="ECO:0000256" key="9">
    <source>
        <dbReference type="PROSITE-ProRule" id="PRU00090"/>
    </source>
</evidence>
<feature type="compositionally biased region" description="Polar residues" evidence="10">
    <location>
        <begin position="945"/>
        <end position="954"/>
    </location>
</feature>
<proteinExistence type="inferred from homology"/>
<evidence type="ECO:0000256" key="7">
    <source>
        <dbReference type="ARBA" id="ARBA00023157"/>
    </source>
</evidence>
<feature type="compositionally biased region" description="Polar residues" evidence="10">
    <location>
        <begin position="817"/>
        <end position="826"/>
    </location>
</feature>
<evidence type="ECO:0000313" key="15">
    <source>
        <dbReference type="EMBL" id="CAK8683341.1"/>
    </source>
</evidence>
<gene>
    <name evidence="15" type="ORF">CVLEPA_LOCUS14423</name>
</gene>
<dbReference type="Proteomes" id="UP001642483">
    <property type="component" value="Unassembled WGS sequence"/>
</dbReference>
<sequence>MMNYQVELLVLTICCHALFVHKSAVHAGGAKPTCAPVTLSLCYQTGGITSLDVTKKDLIDNSYGILPSKRRRTINKERSEEKFANDVIKWHYNITTYPTFSGDRSLQEVEASLSALYPLISTSCSKYITLFLCSVYSPVCTPRGVVPPCFELCERVKRECQMTADMFGIEWPERLSCDYFPSSYSQSRSRSAAGSEGYYEEANNMYFISRQTSAMWAEALLDDGKVCIPPSDDDVIFPVLVRLQKEDESTLPNKTEPYPEFGVWCPSNMKAPPGHNGYTFMGLPNCTAPCPNMYLENEELWIVRYVVLVLAVICVVVTSFTLLTFSINTKRFGYPERPIVFYAFCYLVISIVFLVGFILAEQVACNEEIINEENEVVQGFAVVEGSHHQLCSVIFMILYYFTVSGTIWWLILTFTWLLAAGFKWSNEAVESYHFFYHTLAWGIPAFQTVVVFISNKVEGDNIVGVCFVGLYDVDGLRYLLLLPMCTYLIIGIIVLFTGFFCLNRVRKSLQDDQENKEKLAKFMIRIGVFSVLYILPQIALIIIYAVEEGNRQYWEAAWYVRSCEENGVPCPSKKHEITVSAEVVPEPGPFLFCMKYILFLVVALPPLFWVGSRKTLDSWKNFCSDLIHPRKESVINTTVDRLLNDSNGPHAKDLQAKLAGKLDNTEETYIGKFGDADLRGSSASVAAQYVSKGAGRSRAWEDISYSESTDSLTSYTDTEWSRILAEESHMNRDTRVIGRKNMSNQHRGLRSGRKAERSSKKDGYFVKSNGVESSCKKNLTKQNDSDPNIPGTSKILQPTQEPYNDGIRTSTADRTKTSNQASNKTVEQIGKPHKITKESEQQGSTSNDKFGTKKETGDCKRPEKYTSAFKPLASIAAEKKAYAVDDDNIATKNLKRIQGCQPGITTSSAAINHSNPTSVVGTQLTNRSESPRYVNLPIPTKRTISIGENTSNCTPKPRIPFTSPPVPPPRVDSMKTESAERTLSI</sequence>
<feature type="transmembrane region" description="Helical" evidence="11">
    <location>
        <begin position="522"/>
        <end position="546"/>
    </location>
</feature>
<dbReference type="EMBL" id="CAWYQH010000097">
    <property type="protein sequence ID" value="CAK8683341.1"/>
    <property type="molecule type" value="Genomic_DNA"/>
</dbReference>
<evidence type="ECO:0000256" key="5">
    <source>
        <dbReference type="ARBA" id="ARBA00022989"/>
    </source>
</evidence>
<dbReference type="SMART" id="SM00063">
    <property type="entry name" value="FRI"/>
    <property type="match status" value="1"/>
</dbReference>
<name>A0ABP0FXR9_CLALP</name>
<feature type="domain" description="FZ" evidence="13">
    <location>
        <begin position="29"/>
        <end position="230"/>
    </location>
</feature>
<feature type="domain" description="G-protein coupled receptors family 2 profile 2" evidence="14">
    <location>
        <begin position="300"/>
        <end position="618"/>
    </location>
</feature>
<evidence type="ECO:0000256" key="8">
    <source>
        <dbReference type="ARBA" id="ARBA00023170"/>
    </source>
</evidence>